<dbReference type="EC" id="6.3.5.5" evidence="12"/>
<dbReference type="PANTHER" id="PTHR43418:SF7">
    <property type="entry name" value="CARBAMOYL-PHOSPHATE SYNTHASE SMALL CHAIN"/>
    <property type="match status" value="1"/>
</dbReference>
<feature type="binding site" evidence="12">
    <location>
        <position position="246"/>
    </location>
    <ligand>
        <name>L-glutamine</name>
        <dbReference type="ChEBI" id="CHEBI:58359"/>
    </ligand>
</feature>
<evidence type="ECO:0000256" key="9">
    <source>
        <dbReference type="ARBA" id="ARBA00044031"/>
    </source>
</evidence>
<geneLocation type="plastid" evidence="14"/>
<feature type="binding site" evidence="12">
    <location>
        <position position="244"/>
    </location>
    <ligand>
        <name>L-glutamine</name>
        <dbReference type="ChEBI" id="CHEBI:58359"/>
    </ligand>
</feature>
<dbReference type="SUPFAM" id="SSF52021">
    <property type="entry name" value="Carbamoyl phosphate synthetase, small subunit N-terminal domain"/>
    <property type="match status" value="1"/>
</dbReference>
<dbReference type="InterPro" id="IPR035686">
    <property type="entry name" value="CPSase_GATase1"/>
</dbReference>
<dbReference type="HAMAP" id="MF_01209">
    <property type="entry name" value="CPSase_S_chain"/>
    <property type="match status" value="1"/>
</dbReference>
<comment type="subunit">
    <text evidence="9">Heterodimer composed of 2 chains; the small (or glutamine) chain promotes the hydrolysis of glutamine to ammonia, which is used by the large (or ammonia) chain to synthesize carbamoyl phosphate.</text>
</comment>
<evidence type="ECO:0000256" key="4">
    <source>
        <dbReference type="ARBA" id="ARBA00022598"/>
    </source>
</evidence>
<evidence type="ECO:0000256" key="12">
    <source>
        <dbReference type="HAMAP-Rule" id="MF_01209"/>
    </source>
</evidence>
<keyword evidence="8 12" id="KW-0665">Pyrimidine biosynthesis</keyword>
<sequence>MTQTLYPTMLVLEDGTTYKGWSLTNYVLSFGEIVFNTGMTGYQEIMTDPSYSGQIVNFTYPEIGNTGLNNEDNESYQIHVKGIISKNLCSSPSNWRNKNNLSKYIIRNKIPHIFGIDTRKLTKNLRVKGLMNGCISNKILNKNELLSMIKDIPKMEGLNLVKNVTVKEPCKNPDLKIFNKNYLDNKIKTTNYKTINIVLIDFGFKYNIVSRLLTNGCNVYILPANSTYEQILSYKPDGILLSNGPGDPAVMTKAISTVQTIIDFSNIPIFGICMGHQILGLAFGGKTFKLKFGHRGLNHPTGIKGKSAVTSQNHSFAVNPLSLNNQSILIKQFNLNDLTVAGLIHRKKPIFSVQYHPEASPGPHDADYLFSKFIQLIKILKQK</sequence>
<dbReference type="NCBIfam" id="TIGR01368">
    <property type="entry name" value="CPSaseIIsmall"/>
    <property type="match status" value="1"/>
</dbReference>
<dbReference type="GO" id="GO:0004088">
    <property type="term" value="F:carbamoyl-phosphate synthase (glutamine-hydrolyzing) activity"/>
    <property type="evidence" value="ECO:0007669"/>
    <property type="project" value="UniProtKB-UniRule"/>
</dbReference>
<dbReference type="EMBL" id="KX284712">
    <property type="protein sequence ID" value="AOM65000.1"/>
    <property type="molecule type" value="Genomic_DNA"/>
</dbReference>
<evidence type="ECO:0000256" key="8">
    <source>
        <dbReference type="ARBA" id="ARBA00022975"/>
    </source>
</evidence>
<dbReference type="InterPro" id="IPR029062">
    <property type="entry name" value="Class_I_gatase-like"/>
</dbReference>
<keyword evidence="14" id="KW-0934">Plastid</keyword>
<comment type="caution">
    <text evidence="12">Lacks conserved residue(s) required for the propagation of feature annotation.</text>
</comment>
<feature type="binding site" evidence="12">
    <location>
        <position position="313"/>
    </location>
    <ligand>
        <name>L-glutamine</name>
        <dbReference type="ChEBI" id="CHEBI:58359"/>
    </ligand>
</feature>
<comment type="subunit">
    <text evidence="12">Composed of two chains; the small (or glutamine) chain promotes the hydrolysis of glutamine to ammonia, which is used by the large (or ammonia) chain to synthesize carbamoyl phosphate. Tetramer of heterodimers (alpha,beta)4.</text>
</comment>
<evidence type="ECO:0000259" key="13">
    <source>
        <dbReference type="SMART" id="SM01097"/>
    </source>
</evidence>
<dbReference type="GO" id="GO:0005524">
    <property type="term" value="F:ATP binding"/>
    <property type="evidence" value="ECO:0007669"/>
    <property type="project" value="UniProtKB-UniRule"/>
</dbReference>
<dbReference type="GO" id="GO:0006207">
    <property type="term" value="P:'de novo' pyrimidine nucleobase biosynthetic process"/>
    <property type="evidence" value="ECO:0007669"/>
    <property type="project" value="InterPro"/>
</dbReference>
<dbReference type="PROSITE" id="PS51273">
    <property type="entry name" value="GATASE_TYPE_1"/>
    <property type="match status" value="1"/>
</dbReference>
<dbReference type="CDD" id="cd01744">
    <property type="entry name" value="GATase1_CPSase"/>
    <property type="match status" value="1"/>
</dbReference>
<comment type="catalytic activity">
    <reaction evidence="11 12">
        <text>L-glutamine + H2O = L-glutamate + NH4(+)</text>
        <dbReference type="Rhea" id="RHEA:15889"/>
        <dbReference type="ChEBI" id="CHEBI:15377"/>
        <dbReference type="ChEBI" id="CHEBI:28938"/>
        <dbReference type="ChEBI" id="CHEBI:29985"/>
        <dbReference type="ChEBI" id="CHEBI:58359"/>
    </reaction>
</comment>
<evidence type="ECO:0000256" key="2">
    <source>
        <dbReference type="ARBA" id="ARBA00005077"/>
    </source>
</evidence>
<dbReference type="FunFam" id="3.50.30.20:FF:000001">
    <property type="entry name" value="Carbamoyl-phosphate synthase small chain"/>
    <property type="match status" value="1"/>
</dbReference>
<gene>
    <name evidence="12 14" type="primary">carA</name>
    <name evidence="14" type="ORF">Schiz_117</name>
</gene>
<dbReference type="NCBIfam" id="NF009475">
    <property type="entry name" value="PRK12838.1"/>
    <property type="match status" value="1"/>
</dbReference>
<feature type="active site" evidence="12">
    <location>
        <position position="358"/>
    </location>
</feature>
<feature type="region of interest" description="CPSase" evidence="12">
    <location>
        <begin position="1"/>
        <end position="192"/>
    </location>
</feature>
<dbReference type="Gene3D" id="3.40.50.880">
    <property type="match status" value="1"/>
</dbReference>
<dbReference type="GO" id="GO:0006541">
    <property type="term" value="P:glutamine metabolic process"/>
    <property type="evidence" value="ECO:0007669"/>
    <property type="project" value="InterPro"/>
</dbReference>
<keyword evidence="12" id="KW-0028">Amino-acid biosynthesis</keyword>
<dbReference type="PRINTS" id="PR00096">
    <property type="entry name" value="GATASE"/>
</dbReference>
<dbReference type="GO" id="GO:0006526">
    <property type="term" value="P:L-arginine biosynthetic process"/>
    <property type="evidence" value="ECO:0007669"/>
    <property type="project" value="UniProtKB-UniRule"/>
</dbReference>
<dbReference type="InterPro" id="IPR036480">
    <property type="entry name" value="CarbP_synth_ssu_N_sf"/>
</dbReference>
<dbReference type="SMART" id="SM01097">
    <property type="entry name" value="CPSase_sm_chain"/>
    <property type="match status" value="1"/>
</dbReference>
<keyword evidence="7 12" id="KW-0315">Glutamine amidotransferase</keyword>
<dbReference type="AlphaFoldDB" id="A0A1C9C9D0"/>
<dbReference type="Pfam" id="PF00988">
    <property type="entry name" value="CPSase_sm_chain"/>
    <property type="match status" value="1"/>
</dbReference>
<feature type="active site" description="Nucleophile" evidence="12">
    <location>
        <position position="273"/>
    </location>
</feature>
<dbReference type="InterPro" id="IPR050472">
    <property type="entry name" value="Anth_synth/Amidotransfase"/>
</dbReference>
<name>A0A1C9C9D0_9FLOR</name>
<keyword evidence="6 12" id="KW-0067">ATP-binding</keyword>
<dbReference type="GeneID" id="29072335"/>
<feature type="binding site" evidence="12">
    <location>
        <position position="277"/>
    </location>
    <ligand>
        <name>L-glutamine</name>
        <dbReference type="ChEBI" id="CHEBI:58359"/>
    </ligand>
</feature>
<feature type="active site" evidence="12">
    <location>
        <position position="356"/>
    </location>
</feature>
<dbReference type="UniPathway" id="UPA00070">
    <property type="reaction ID" value="UER00115"/>
</dbReference>
<dbReference type="UniPathway" id="UPA00068">
    <property type="reaction ID" value="UER00171"/>
</dbReference>
<dbReference type="InterPro" id="IPR017926">
    <property type="entry name" value="GATASE"/>
</dbReference>
<protein>
    <recommendedName>
        <fullName evidence="12">Carbamoyl phosphate synthase small chain</fullName>
        <ecNumber evidence="12">6.3.5.5</ecNumber>
    </recommendedName>
    <alternativeName>
        <fullName evidence="12">Carbamoyl phosphate synthetase glutamine chain</fullName>
    </alternativeName>
</protein>
<accession>A0A1C9C9D0</accession>
<evidence type="ECO:0000256" key="3">
    <source>
        <dbReference type="ARBA" id="ARBA00007800"/>
    </source>
</evidence>
<evidence type="ECO:0000256" key="10">
    <source>
        <dbReference type="ARBA" id="ARBA00048816"/>
    </source>
</evidence>
<evidence type="ECO:0000256" key="5">
    <source>
        <dbReference type="ARBA" id="ARBA00022741"/>
    </source>
</evidence>
<proteinExistence type="inferred from homology"/>
<comment type="pathway">
    <text evidence="1 12">Pyrimidine metabolism; UMP biosynthesis via de novo pathway; (S)-dihydroorotate from bicarbonate: step 1/3.</text>
</comment>
<dbReference type="SUPFAM" id="SSF52317">
    <property type="entry name" value="Class I glutamine amidotransferase-like"/>
    <property type="match status" value="1"/>
</dbReference>
<feature type="domain" description="Carbamoyl-phosphate synthase small subunit N-terminal" evidence="13">
    <location>
        <begin position="6"/>
        <end position="136"/>
    </location>
</feature>
<evidence type="ECO:0000256" key="1">
    <source>
        <dbReference type="ARBA" id="ARBA00004812"/>
    </source>
</evidence>
<dbReference type="PRINTS" id="PR00097">
    <property type="entry name" value="ANTSNTHASEII"/>
</dbReference>
<dbReference type="GO" id="GO:0004359">
    <property type="term" value="F:glutaminase activity"/>
    <property type="evidence" value="ECO:0007669"/>
    <property type="project" value="RHEA"/>
</dbReference>
<dbReference type="PANTHER" id="PTHR43418">
    <property type="entry name" value="MULTIFUNCTIONAL TRYPTOPHAN BIOSYNTHESIS PROTEIN-RELATED"/>
    <property type="match status" value="1"/>
</dbReference>
<evidence type="ECO:0000256" key="11">
    <source>
        <dbReference type="ARBA" id="ARBA00049285"/>
    </source>
</evidence>
<dbReference type="GO" id="GO:0044205">
    <property type="term" value="P:'de novo' UMP biosynthetic process"/>
    <property type="evidence" value="ECO:0007669"/>
    <property type="project" value="UniProtKB-UniRule"/>
</dbReference>
<feature type="binding site" evidence="12">
    <location>
        <position position="316"/>
    </location>
    <ligand>
        <name>L-glutamine</name>
        <dbReference type="ChEBI" id="CHEBI:58359"/>
    </ligand>
</feature>
<dbReference type="Gene3D" id="3.50.30.20">
    <property type="entry name" value="Carbamoyl-phosphate synthase small subunit, N-terminal domain"/>
    <property type="match status" value="1"/>
</dbReference>
<evidence type="ECO:0000256" key="7">
    <source>
        <dbReference type="ARBA" id="ARBA00022962"/>
    </source>
</evidence>
<evidence type="ECO:0000313" key="14">
    <source>
        <dbReference type="EMBL" id="AOM65000.1"/>
    </source>
</evidence>
<comment type="similarity">
    <text evidence="3 12">Belongs to the CarA family.</text>
</comment>
<organism evidence="14">
    <name type="scientific">Schizymenia dubyi</name>
    <dbReference type="NCBI Taxonomy" id="38368"/>
    <lineage>
        <taxon>Eukaryota</taxon>
        <taxon>Rhodophyta</taxon>
        <taxon>Florideophyceae</taxon>
        <taxon>Rhodymeniophycidae</taxon>
        <taxon>Nemastomatales</taxon>
        <taxon>Schizymeniaceae</taxon>
        <taxon>Schizymenia</taxon>
    </lineage>
</organism>
<dbReference type="InterPro" id="IPR006274">
    <property type="entry name" value="CarbamoylP_synth_ssu"/>
</dbReference>
<keyword evidence="4 12" id="KW-0436">Ligase</keyword>
<feature type="binding site" evidence="12">
    <location>
        <position position="50"/>
    </location>
    <ligand>
        <name>L-glutamine</name>
        <dbReference type="ChEBI" id="CHEBI:58359"/>
    </ligand>
</feature>
<comment type="catalytic activity">
    <reaction evidence="10 12">
        <text>hydrogencarbonate + L-glutamine + 2 ATP + H2O = carbamoyl phosphate + L-glutamate + 2 ADP + phosphate + 2 H(+)</text>
        <dbReference type="Rhea" id="RHEA:18633"/>
        <dbReference type="ChEBI" id="CHEBI:15377"/>
        <dbReference type="ChEBI" id="CHEBI:15378"/>
        <dbReference type="ChEBI" id="CHEBI:17544"/>
        <dbReference type="ChEBI" id="CHEBI:29985"/>
        <dbReference type="ChEBI" id="CHEBI:30616"/>
        <dbReference type="ChEBI" id="CHEBI:43474"/>
        <dbReference type="ChEBI" id="CHEBI:58228"/>
        <dbReference type="ChEBI" id="CHEBI:58359"/>
        <dbReference type="ChEBI" id="CHEBI:456216"/>
        <dbReference type="EC" id="6.3.5.5"/>
    </reaction>
</comment>
<comment type="function">
    <text evidence="12">Small subunit of the glutamine-dependent carbamoyl phosphate synthetase (CPSase). CPSase catalyzes the formation of carbamoyl phosphate from the ammonia moiety of glutamine, carbonate, and phosphate donated by ATP, constituting the first step of 2 biosynthetic pathways, one leading to arginine and/or urea and the other to pyrimidine nucleotides. The small subunit (glutamine amidotransferase) binds and cleaves glutamine to supply the large subunit with the substrate ammonia.</text>
</comment>
<reference evidence="14" key="1">
    <citation type="journal article" date="2016" name="BMC Biol.">
        <title>Parallel evolution of highly conserved plastid genome architecture in red seaweeds and seed plants.</title>
        <authorList>
            <person name="Lee J."/>
            <person name="Cho C.H."/>
            <person name="Park S.I."/>
            <person name="Choi J.W."/>
            <person name="Song H.S."/>
            <person name="West J.A."/>
            <person name="Bhattacharya D."/>
            <person name="Yoon H.S."/>
        </authorList>
    </citation>
    <scope>NUCLEOTIDE SEQUENCE</scope>
</reference>
<evidence type="ECO:0000256" key="6">
    <source>
        <dbReference type="ARBA" id="ARBA00022840"/>
    </source>
</evidence>
<feature type="binding site" evidence="12">
    <location>
        <position position="274"/>
    </location>
    <ligand>
        <name>L-glutamine</name>
        <dbReference type="ChEBI" id="CHEBI:58359"/>
    </ligand>
</feature>
<dbReference type="InterPro" id="IPR002474">
    <property type="entry name" value="CarbamoylP_synth_ssu_N"/>
</dbReference>
<keyword evidence="5 12" id="KW-0547">Nucleotide-binding</keyword>
<dbReference type="PRINTS" id="PR00099">
    <property type="entry name" value="CPSGATASE"/>
</dbReference>
<dbReference type="Pfam" id="PF00117">
    <property type="entry name" value="GATase"/>
    <property type="match status" value="1"/>
</dbReference>
<comment type="pathway">
    <text evidence="2 12">Amino-acid biosynthesis; L-arginine biosynthesis; carbamoyl phosphate from bicarbonate: step 1/1.</text>
</comment>
<keyword evidence="12" id="KW-0055">Arginine biosynthesis</keyword>
<dbReference type="RefSeq" id="YP_009296065.1">
    <property type="nucleotide sequence ID" value="NC_031169.1"/>
</dbReference>